<reference evidence="3 4" key="1">
    <citation type="submission" date="2024-05" db="EMBL/GenBank/DDBJ databases">
        <title>A draft genome resource for the thread blight pathogen Marasmius tenuissimus strain MS-2.</title>
        <authorList>
            <person name="Yulfo-Soto G.E."/>
            <person name="Baruah I.K."/>
            <person name="Amoako-Attah I."/>
            <person name="Bukari Y."/>
            <person name="Meinhardt L.W."/>
            <person name="Bailey B.A."/>
            <person name="Cohen S.P."/>
        </authorList>
    </citation>
    <scope>NUCLEOTIDE SEQUENCE [LARGE SCALE GENOMIC DNA]</scope>
    <source>
        <strain evidence="3 4">MS-2</strain>
    </source>
</reference>
<feature type="transmembrane region" description="Helical" evidence="2">
    <location>
        <begin position="243"/>
        <end position="262"/>
    </location>
</feature>
<evidence type="ECO:0000256" key="1">
    <source>
        <dbReference type="SAM" id="MobiDB-lite"/>
    </source>
</evidence>
<evidence type="ECO:0000313" key="4">
    <source>
        <dbReference type="Proteomes" id="UP001437256"/>
    </source>
</evidence>
<name>A0ABR2ZV47_9AGAR</name>
<proteinExistence type="predicted"/>
<keyword evidence="2" id="KW-0472">Membrane</keyword>
<feature type="transmembrane region" description="Helical" evidence="2">
    <location>
        <begin position="77"/>
        <end position="98"/>
    </location>
</feature>
<feature type="compositionally biased region" description="Low complexity" evidence="1">
    <location>
        <begin position="309"/>
        <end position="320"/>
    </location>
</feature>
<feature type="compositionally biased region" description="Low complexity" evidence="1">
    <location>
        <begin position="329"/>
        <end position="351"/>
    </location>
</feature>
<feature type="transmembrane region" description="Helical" evidence="2">
    <location>
        <begin position="203"/>
        <end position="223"/>
    </location>
</feature>
<feature type="transmembrane region" description="Helical" evidence="2">
    <location>
        <begin position="274"/>
        <end position="292"/>
    </location>
</feature>
<comment type="caution">
    <text evidence="3">The sequence shown here is derived from an EMBL/GenBank/DDBJ whole genome shotgun (WGS) entry which is preliminary data.</text>
</comment>
<organism evidence="3 4">
    <name type="scientific">Marasmius tenuissimus</name>
    <dbReference type="NCBI Taxonomy" id="585030"/>
    <lineage>
        <taxon>Eukaryota</taxon>
        <taxon>Fungi</taxon>
        <taxon>Dikarya</taxon>
        <taxon>Basidiomycota</taxon>
        <taxon>Agaricomycotina</taxon>
        <taxon>Agaricomycetes</taxon>
        <taxon>Agaricomycetidae</taxon>
        <taxon>Agaricales</taxon>
        <taxon>Marasmiineae</taxon>
        <taxon>Marasmiaceae</taxon>
        <taxon>Marasmius</taxon>
    </lineage>
</organism>
<keyword evidence="4" id="KW-1185">Reference proteome</keyword>
<keyword evidence="2" id="KW-0812">Transmembrane</keyword>
<feature type="transmembrane region" description="Helical" evidence="2">
    <location>
        <begin position="129"/>
        <end position="148"/>
    </location>
</feature>
<evidence type="ECO:0000313" key="3">
    <source>
        <dbReference type="EMBL" id="KAL0065029.1"/>
    </source>
</evidence>
<feature type="transmembrane region" description="Helical" evidence="2">
    <location>
        <begin position="160"/>
        <end position="183"/>
    </location>
</feature>
<feature type="transmembrane region" description="Helical" evidence="2">
    <location>
        <begin position="38"/>
        <end position="56"/>
    </location>
</feature>
<sequence>MVLVLEAEPPTVTPAVIPDVSGQTPFVVCMVLGTWVEALGYGAFFCLYMIIIWLARRRSKETATRGTSETRRKADRAFTIMFIVSSLMFCIASFHFVISGYRLTRVWILGGNLAPPLAGLYTLNSWDNVLWVALYVTQEIFGTGAAIYRCWLIWQRNWKVIILPCIVFVGEIVSGYLCCALFGTSNPLRGKLSPLVQLMMQMFYALAVLGNLLPTGLMVYRLWTAHHRSANSGIRTPSILYPVVRILVESASLQLLVEVVILGTFDSGRTEQFIVVPLIVPIVGITFSLITIRIKLVASDTVSTSGGRSTYPSSLYSSNSGWRPKHDQLPPLHIPSLPSSPRAPRSPVSPRSLRRARMWDDDEVLDISAKPGEARAI</sequence>
<gene>
    <name evidence="3" type="ORF">AAF712_008022</name>
</gene>
<dbReference type="EMBL" id="JBBXMP010000053">
    <property type="protein sequence ID" value="KAL0065029.1"/>
    <property type="molecule type" value="Genomic_DNA"/>
</dbReference>
<evidence type="ECO:0000256" key="2">
    <source>
        <dbReference type="SAM" id="Phobius"/>
    </source>
</evidence>
<keyword evidence="2" id="KW-1133">Transmembrane helix</keyword>
<protein>
    <submittedName>
        <fullName evidence="3">Uncharacterized protein</fullName>
    </submittedName>
</protein>
<dbReference type="Proteomes" id="UP001437256">
    <property type="component" value="Unassembled WGS sequence"/>
</dbReference>
<accession>A0ABR2ZV47</accession>
<feature type="region of interest" description="Disordered" evidence="1">
    <location>
        <begin position="302"/>
        <end position="353"/>
    </location>
</feature>